<sequence>MEKDGTGQMLRGDQPRGPAGVAPMEMFFSASAPWSKASRRGEARLARLESTDHTVSDRRTALYNRLVAGYHKAKIERAEMARELEAAKAAKVVTAKAQETHGELERLRRLESNHVTELKAARETGRKEVEDLSRRLKDVEEQSRALRDEVTSKSQELTDTAKR</sequence>
<feature type="region of interest" description="Disordered" evidence="1">
    <location>
        <begin position="1"/>
        <end position="22"/>
    </location>
</feature>
<evidence type="ECO:0000313" key="3">
    <source>
        <dbReference type="Proteomes" id="UP001231189"/>
    </source>
</evidence>
<feature type="compositionally biased region" description="Polar residues" evidence="1">
    <location>
        <begin position="152"/>
        <end position="163"/>
    </location>
</feature>
<organism evidence="2 3">
    <name type="scientific">Lolium multiflorum</name>
    <name type="common">Italian ryegrass</name>
    <name type="synonym">Lolium perenne subsp. multiflorum</name>
    <dbReference type="NCBI Taxonomy" id="4521"/>
    <lineage>
        <taxon>Eukaryota</taxon>
        <taxon>Viridiplantae</taxon>
        <taxon>Streptophyta</taxon>
        <taxon>Embryophyta</taxon>
        <taxon>Tracheophyta</taxon>
        <taxon>Spermatophyta</taxon>
        <taxon>Magnoliopsida</taxon>
        <taxon>Liliopsida</taxon>
        <taxon>Poales</taxon>
        <taxon>Poaceae</taxon>
        <taxon>BOP clade</taxon>
        <taxon>Pooideae</taxon>
        <taxon>Poodae</taxon>
        <taxon>Poeae</taxon>
        <taxon>Poeae Chloroplast Group 2 (Poeae type)</taxon>
        <taxon>Loliodinae</taxon>
        <taxon>Loliinae</taxon>
        <taxon>Lolium</taxon>
    </lineage>
</organism>
<feature type="region of interest" description="Disordered" evidence="1">
    <location>
        <begin position="118"/>
        <end position="163"/>
    </location>
</feature>
<dbReference type="AlphaFoldDB" id="A0AAD8WB13"/>
<evidence type="ECO:0000256" key="1">
    <source>
        <dbReference type="SAM" id="MobiDB-lite"/>
    </source>
</evidence>
<feature type="compositionally biased region" description="Basic and acidic residues" evidence="1">
    <location>
        <begin position="118"/>
        <end position="151"/>
    </location>
</feature>
<evidence type="ECO:0000313" key="2">
    <source>
        <dbReference type="EMBL" id="KAK1647614.1"/>
    </source>
</evidence>
<accession>A0AAD8WB13</accession>
<proteinExistence type="predicted"/>
<comment type="caution">
    <text evidence="2">The sequence shown here is derived from an EMBL/GenBank/DDBJ whole genome shotgun (WGS) entry which is preliminary data.</text>
</comment>
<dbReference type="EMBL" id="JAUUTY010000004">
    <property type="protein sequence ID" value="KAK1647614.1"/>
    <property type="molecule type" value="Genomic_DNA"/>
</dbReference>
<keyword evidence="3" id="KW-1185">Reference proteome</keyword>
<protein>
    <submittedName>
        <fullName evidence="2">Uncharacterized protein</fullName>
    </submittedName>
</protein>
<name>A0AAD8WB13_LOLMU</name>
<dbReference type="Proteomes" id="UP001231189">
    <property type="component" value="Unassembled WGS sequence"/>
</dbReference>
<gene>
    <name evidence="2" type="ORF">QYE76_065419</name>
</gene>
<reference evidence="2" key="1">
    <citation type="submission" date="2023-07" db="EMBL/GenBank/DDBJ databases">
        <title>A chromosome-level genome assembly of Lolium multiflorum.</title>
        <authorList>
            <person name="Chen Y."/>
            <person name="Copetti D."/>
            <person name="Kolliker R."/>
            <person name="Studer B."/>
        </authorList>
    </citation>
    <scope>NUCLEOTIDE SEQUENCE</scope>
    <source>
        <strain evidence="2">02402/16</strain>
        <tissue evidence="2">Leaf</tissue>
    </source>
</reference>